<proteinExistence type="predicted"/>
<dbReference type="EMBL" id="WQLW01000003">
    <property type="protein sequence ID" value="MVO08651.1"/>
    <property type="molecule type" value="Genomic_DNA"/>
</dbReference>
<dbReference type="PROSITE" id="PS51257">
    <property type="entry name" value="PROKAR_LIPOPROTEIN"/>
    <property type="match status" value="1"/>
</dbReference>
<evidence type="ECO:0000256" key="2">
    <source>
        <dbReference type="SAM" id="SignalP"/>
    </source>
</evidence>
<accession>A0A6I4IKJ6</accession>
<evidence type="ECO:0000256" key="1">
    <source>
        <dbReference type="SAM" id="MobiDB-lite"/>
    </source>
</evidence>
<sequence length="61" mass="6392">MRIIYLFIAVVLFSVSFTSCTAEDVSDSVQTTQYADDDTGGETGGQTGTINPPPPPAPTNP</sequence>
<dbReference type="AlphaFoldDB" id="A0A6I4IKJ6"/>
<dbReference type="RefSeq" id="WP_140997047.1">
    <property type="nucleotide sequence ID" value="NZ_VDCZ01000003.1"/>
</dbReference>
<dbReference type="Proteomes" id="UP000431264">
    <property type="component" value="Unassembled WGS sequence"/>
</dbReference>
<feature type="compositionally biased region" description="Pro residues" evidence="1">
    <location>
        <begin position="51"/>
        <end position="61"/>
    </location>
</feature>
<comment type="caution">
    <text evidence="3">The sequence shown here is derived from an EMBL/GenBank/DDBJ whole genome shotgun (WGS) entry which is preliminary data.</text>
</comment>
<keyword evidence="2" id="KW-0732">Signal</keyword>
<feature type="signal peptide" evidence="2">
    <location>
        <begin position="1"/>
        <end position="21"/>
    </location>
</feature>
<dbReference type="OrthoDB" id="1377431at2"/>
<evidence type="ECO:0000313" key="3">
    <source>
        <dbReference type="EMBL" id="MVO08651.1"/>
    </source>
</evidence>
<protein>
    <recommendedName>
        <fullName evidence="5">Secreted protein</fullName>
    </recommendedName>
</protein>
<evidence type="ECO:0000313" key="4">
    <source>
        <dbReference type="Proteomes" id="UP000431264"/>
    </source>
</evidence>
<feature type="region of interest" description="Disordered" evidence="1">
    <location>
        <begin position="24"/>
        <end position="61"/>
    </location>
</feature>
<reference evidence="4" key="1">
    <citation type="submission" date="2019-05" db="EMBL/GenBank/DDBJ databases">
        <title>Flavobacterium profundi sp. nov., isolated from a deep-sea seamount.</title>
        <authorList>
            <person name="Zhang D.-C."/>
        </authorList>
    </citation>
    <scope>NUCLEOTIDE SEQUENCE [LARGE SCALE GENOMIC DNA]</scope>
    <source>
        <strain evidence="4">TP390</strain>
    </source>
</reference>
<keyword evidence="4" id="KW-1185">Reference proteome</keyword>
<feature type="chain" id="PRO_5026259381" description="Secreted protein" evidence="2">
    <location>
        <begin position="22"/>
        <end position="61"/>
    </location>
</feature>
<gene>
    <name evidence="3" type="ORF">GOQ30_05670</name>
</gene>
<feature type="compositionally biased region" description="Polar residues" evidence="1">
    <location>
        <begin position="24"/>
        <end position="34"/>
    </location>
</feature>
<name>A0A6I4IKJ6_9FLAO</name>
<evidence type="ECO:0008006" key="5">
    <source>
        <dbReference type="Google" id="ProtNLM"/>
    </source>
</evidence>
<organism evidence="3 4">
    <name type="scientific">Flavobacterium profundi</name>
    <dbReference type="NCBI Taxonomy" id="1774945"/>
    <lineage>
        <taxon>Bacteria</taxon>
        <taxon>Pseudomonadati</taxon>
        <taxon>Bacteroidota</taxon>
        <taxon>Flavobacteriia</taxon>
        <taxon>Flavobacteriales</taxon>
        <taxon>Flavobacteriaceae</taxon>
        <taxon>Flavobacterium</taxon>
    </lineage>
</organism>